<name>A0A840SIN7_9SPIR</name>
<organism evidence="2 4">
    <name type="scientific">Treponema rectale</name>
    <dbReference type="NCBI Taxonomy" id="744512"/>
    <lineage>
        <taxon>Bacteria</taxon>
        <taxon>Pseudomonadati</taxon>
        <taxon>Spirochaetota</taxon>
        <taxon>Spirochaetia</taxon>
        <taxon>Spirochaetales</taxon>
        <taxon>Treponemataceae</taxon>
        <taxon>Treponema</taxon>
    </lineage>
</organism>
<feature type="transmembrane region" description="Helical" evidence="1">
    <location>
        <begin position="34"/>
        <end position="53"/>
    </location>
</feature>
<evidence type="ECO:0000256" key="1">
    <source>
        <dbReference type="SAM" id="Phobius"/>
    </source>
</evidence>
<proteinExistence type="predicted"/>
<evidence type="ECO:0000313" key="5">
    <source>
        <dbReference type="Proteomes" id="UP000593591"/>
    </source>
</evidence>
<keyword evidence="1" id="KW-0812">Transmembrane</keyword>
<evidence type="ECO:0000313" key="4">
    <source>
        <dbReference type="Proteomes" id="UP000578697"/>
    </source>
</evidence>
<gene>
    <name evidence="3" type="ORF">DYE49_10520</name>
    <name evidence="2" type="ORF">HNP77_001621</name>
</gene>
<accession>A0A840SIN7</accession>
<evidence type="ECO:0000313" key="3">
    <source>
        <dbReference type="EMBL" id="QOS40863.1"/>
    </source>
</evidence>
<dbReference type="Proteomes" id="UP000578697">
    <property type="component" value="Unassembled WGS sequence"/>
</dbReference>
<feature type="transmembrane region" description="Helical" evidence="1">
    <location>
        <begin position="65"/>
        <end position="86"/>
    </location>
</feature>
<keyword evidence="1" id="KW-1133">Transmembrane helix</keyword>
<protein>
    <submittedName>
        <fullName evidence="2">Uncharacterized membrane protein YhaH (DUF805 family)</fullName>
    </submittedName>
</protein>
<dbReference type="EMBL" id="CP031517">
    <property type="protein sequence ID" value="QOS40863.1"/>
    <property type="molecule type" value="Genomic_DNA"/>
</dbReference>
<reference evidence="2 4" key="2">
    <citation type="submission" date="2020-08" db="EMBL/GenBank/DDBJ databases">
        <title>Genomic Encyclopedia of Type Strains, Phase IV (KMG-IV): sequencing the most valuable type-strain genomes for metagenomic binning, comparative biology and taxonomic classification.</title>
        <authorList>
            <person name="Goeker M."/>
        </authorList>
    </citation>
    <scope>NUCLEOTIDE SEQUENCE [LARGE SCALE GENOMIC DNA]</scope>
    <source>
        <strain evidence="2 4">DSM 103679</strain>
    </source>
</reference>
<evidence type="ECO:0000313" key="2">
    <source>
        <dbReference type="EMBL" id="MBB5219252.1"/>
    </source>
</evidence>
<dbReference type="Proteomes" id="UP000593591">
    <property type="component" value="Chromosome"/>
</dbReference>
<keyword evidence="4" id="KW-1185">Reference proteome</keyword>
<dbReference type="AlphaFoldDB" id="A0A840SIN7"/>
<dbReference type="EMBL" id="JACHFR010000002">
    <property type="protein sequence ID" value="MBB5219252.1"/>
    <property type="molecule type" value="Genomic_DNA"/>
</dbReference>
<dbReference type="KEGG" id="trc:DYE49_10520"/>
<keyword evidence="1" id="KW-0472">Membrane</keyword>
<reference evidence="3 5" key="1">
    <citation type="submission" date="2018-08" db="EMBL/GenBank/DDBJ databases">
        <title>The first complete genome of Treponema rectale (CHPAT), a commensal spirochete of the bovine rectum.</title>
        <authorList>
            <person name="Staton G.J."/>
            <person name="Clegg S.R."/>
            <person name="Carter S.D."/>
            <person name="Radford A.D."/>
            <person name="Darby A."/>
            <person name="Hall N."/>
            <person name="Birtles R.J."/>
            <person name="Evans N.J."/>
        </authorList>
    </citation>
    <scope>NUCLEOTIDE SEQUENCE [LARGE SCALE GENOMIC DNA]</scope>
    <source>
        <strain evidence="3 5">CHPA</strain>
    </source>
</reference>
<sequence length="99" mass="10964">MCLIITVVMAAAFSVLYAAFKKTGRFVKSFSLAALMFWSAALMWSVDGINAVLHGEAFFDLSREDLVLGGIIALLGTCVFLISMLIEVRRLNQYNSQHE</sequence>
<dbReference type="RefSeq" id="WP_184652665.1">
    <property type="nucleotide sequence ID" value="NZ_JACHFR010000002.1"/>
</dbReference>